<dbReference type="SUPFAM" id="SSF56672">
    <property type="entry name" value="DNA/RNA polymerases"/>
    <property type="match status" value="1"/>
</dbReference>
<dbReference type="STRING" id="299467.A0A443S4B3"/>
<feature type="domain" description="Reverse transcriptase" evidence="1">
    <location>
        <begin position="135"/>
        <end position="371"/>
    </location>
</feature>
<dbReference type="InterPro" id="IPR000477">
    <property type="entry name" value="RT_dom"/>
</dbReference>
<sequence length="611" mass="70914">MGNRQLSNIEFDVLSLDLKFVTTPSKFPLIDTLAAVETCINENNLCATDAAEIRNKAVNIITHFKKPNSNLNREQINALHKLAESDEIMITKADKSNTTVVLNKIFRKLILRILKSLRLQLQNLKNLKLNLLISDQEYFKLLPKDYYYPHLRGLIKIHKENNPVRLLVPYNNNPARSLAIFVSNLIKPKLEYKYNVKNSTELVTKLRNINVNNNYLMFSADIVNLYPSIPQVIALEKAVEILETCTSFSRSDLKCMIKLIYDSAMFTFEGDYYKQVEGLPMGANNSPIFAELILQEIDAEISASNFELLFYTRFYDDLLIIIKKSEYCKFTEFLNNLRPFLKFTFELEIENSINYLDVHIAKNNNLLSTSVFRKETHSNRYLNFKSYSPVSHKRSVVRSLVSRAYNIINDVENIHHELNYIRYILQLNNYPKIFIDKEIQKMGFENTSSTQCATDSKPLIIPYVNTVSEPLSRLFRKHNINTFHKSNKQIKSLFLPKNENQCTHVVYEMNCSTCQSKYVGQTKRQLSTRIKEHKRAVIYNPDSSAVAIHVVNNVHNVDFENTKVLHKAKCHKNRIFIENWYIAKNNVNNVALMNTEVPQLPNQYVPSLNKL</sequence>
<dbReference type="PROSITE" id="PS50878">
    <property type="entry name" value="RT_POL"/>
    <property type="match status" value="1"/>
</dbReference>
<evidence type="ECO:0000313" key="3">
    <source>
        <dbReference type="Proteomes" id="UP000288716"/>
    </source>
</evidence>
<name>A0A443S4B3_9ACAR</name>
<dbReference type="InterPro" id="IPR058912">
    <property type="entry name" value="HTH_animal"/>
</dbReference>
<protein>
    <submittedName>
        <fullName evidence="2">Reverse transcriptase-like protein</fullName>
    </submittedName>
</protein>
<evidence type="ECO:0000313" key="2">
    <source>
        <dbReference type="EMBL" id="RWS22325.1"/>
    </source>
</evidence>
<dbReference type="CDD" id="cd10442">
    <property type="entry name" value="GIY-YIG_PLEs"/>
    <property type="match status" value="1"/>
</dbReference>
<keyword evidence="2" id="KW-0548">Nucleotidyltransferase</keyword>
<dbReference type="AlphaFoldDB" id="A0A443S4B3"/>
<gene>
    <name evidence="2" type="ORF">B4U80_09283</name>
</gene>
<organism evidence="2 3">
    <name type="scientific">Leptotrombidium deliense</name>
    <dbReference type="NCBI Taxonomy" id="299467"/>
    <lineage>
        <taxon>Eukaryota</taxon>
        <taxon>Metazoa</taxon>
        <taxon>Ecdysozoa</taxon>
        <taxon>Arthropoda</taxon>
        <taxon>Chelicerata</taxon>
        <taxon>Arachnida</taxon>
        <taxon>Acari</taxon>
        <taxon>Acariformes</taxon>
        <taxon>Trombidiformes</taxon>
        <taxon>Prostigmata</taxon>
        <taxon>Anystina</taxon>
        <taxon>Parasitengona</taxon>
        <taxon>Trombiculoidea</taxon>
        <taxon>Trombiculidae</taxon>
        <taxon>Leptotrombidium</taxon>
    </lineage>
</organism>
<dbReference type="Pfam" id="PF00078">
    <property type="entry name" value="RVT_1"/>
    <property type="match status" value="1"/>
</dbReference>
<dbReference type="InterPro" id="IPR043502">
    <property type="entry name" value="DNA/RNA_pol_sf"/>
</dbReference>
<dbReference type="PANTHER" id="PTHR21301:SF10">
    <property type="entry name" value="REVERSE TRANSCRIPTASE DOMAIN-CONTAINING PROTEIN"/>
    <property type="match status" value="1"/>
</dbReference>
<dbReference type="CDD" id="cd00304">
    <property type="entry name" value="RT_like"/>
    <property type="match status" value="1"/>
</dbReference>
<dbReference type="GO" id="GO:0003964">
    <property type="term" value="F:RNA-directed DNA polymerase activity"/>
    <property type="evidence" value="ECO:0007669"/>
    <property type="project" value="UniProtKB-KW"/>
</dbReference>
<keyword evidence="3" id="KW-1185">Reference proteome</keyword>
<dbReference type="EMBL" id="NCKV01009122">
    <property type="protein sequence ID" value="RWS22325.1"/>
    <property type="molecule type" value="Genomic_DNA"/>
</dbReference>
<keyword evidence="2" id="KW-0695">RNA-directed DNA polymerase</keyword>
<keyword evidence="2" id="KW-0808">Transferase</keyword>
<accession>A0A443S4B3</accession>
<dbReference type="PANTHER" id="PTHR21301">
    <property type="entry name" value="REVERSE TRANSCRIPTASE"/>
    <property type="match status" value="1"/>
</dbReference>
<reference evidence="2 3" key="1">
    <citation type="journal article" date="2018" name="Gigascience">
        <title>Genomes of trombidid mites reveal novel predicted allergens and laterally-transferred genes associated with secondary metabolism.</title>
        <authorList>
            <person name="Dong X."/>
            <person name="Chaisiri K."/>
            <person name="Xia D."/>
            <person name="Armstrong S.D."/>
            <person name="Fang Y."/>
            <person name="Donnelly M.J."/>
            <person name="Kadowaki T."/>
            <person name="McGarry J.W."/>
            <person name="Darby A.C."/>
            <person name="Makepeace B.L."/>
        </authorList>
    </citation>
    <scope>NUCLEOTIDE SEQUENCE [LARGE SCALE GENOMIC DNA]</scope>
    <source>
        <strain evidence="2">UoL-UT</strain>
    </source>
</reference>
<evidence type="ECO:0000259" key="1">
    <source>
        <dbReference type="PROSITE" id="PS50878"/>
    </source>
</evidence>
<proteinExistence type="predicted"/>
<dbReference type="VEuPathDB" id="VectorBase:LDEU009715"/>
<dbReference type="OrthoDB" id="6513546at2759"/>
<dbReference type="Proteomes" id="UP000288716">
    <property type="component" value="Unassembled WGS sequence"/>
</dbReference>
<comment type="caution">
    <text evidence="2">The sequence shown here is derived from an EMBL/GenBank/DDBJ whole genome shotgun (WGS) entry which is preliminary data.</text>
</comment>
<dbReference type="Pfam" id="PF26215">
    <property type="entry name" value="HTH_animal"/>
    <property type="match status" value="1"/>
</dbReference>